<keyword evidence="3" id="KW-1185">Reference proteome</keyword>
<organism evidence="2 3">
    <name type="scientific">Petrolisthes manimaculis</name>
    <dbReference type="NCBI Taxonomy" id="1843537"/>
    <lineage>
        <taxon>Eukaryota</taxon>
        <taxon>Metazoa</taxon>
        <taxon>Ecdysozoa</taxon>
        <taxon>Arthropoda</taxon>
        <taxon>Crustacea</taxon>
        <taxon>Multicrustacea</taxon>
        <taxon>Malacostraca</taxon>
        <taxon>Eumalacostraca</taxon>
        <taxon>Eucarida</taxon>
        <taxon>Decapoda</taxon>
        <taxon>Pleocyemata</taxon>
        <taxon>Anomura</taxon>
        <taxon>Galatheoidea</taxon>
        <taxon>Porcellanidae</taxon>
        <taxon>Petrolisthes</taxon>
    </lineage>
</organism>
<dbReference type="EMBL" id="JAWZYT010005019">
    <property type="protein sequence ID" value="KAK4291860.1"/>
    <property type="molecule type" value="Genomic_DNA"/>
</dbReference>
<accession>A0AAE1TQM1</accession>
<gene>
    <name evidence="2" type="ORF">Pmani_035339</name>
</gene>
<reference evidence="2" key="1">
    <citation type="submission" date="2023-11" db="EMBL/GenBank/DDBJ databases">
        <title>Genome assemblies of two species of porcelain crab, Petrolisthes cinctipes and Petrolisthes manimaculis (Anomura: Porcellanidae).</title>
        <authorList>
            <person name="Angst P."/>
        </authorList>
    </citation>
    <scope>NUCLEOTIDE SEQUENCE</scope>
    <source>
        <strain evidence="2">PB745_02</strain>
        <tissue evidence="2">Gill</tissue>
    </source>
</reference>
<evidence type="ECO:0000313" key="3">
    <source>
        <dbReference type="Proteomes" id="UP001292094"/>
    </source>
</evidence>
<feature type="compositionally biased region" description="Acidic residues" evidence="1">
    <location>
        <begin position="70"/>
        <end position="101"/>
    </location>
</feature>
<feature type="compositionally biased region" description="Basic and acidic residues" evidence="1">
    <location>
        <begin position="1"/>
        <end position="10"/>
    </location>
</feature>
<sequence>MMCSSRERSYFKSSRISLRRGSAFTPRHTKARSSKGYGHVAAEEEKEEKKEEEDEEEKEEKEEKEKEKKEEEDEEEEKEEDEEEEKEEKEEEEKEKEEEEEGREKICINSDVLFVNIGRI</sequence>
<feature type="region of interest" description="Disordered" evidence="1">
    <location>
        <begin position="1"/>
        <end position="105"/>
    </location>
</feature>
<evidence type="ECO:0000313" key="2">
    <source>
        <dbReference type="EMBL" id="KAK4291860.1"/>
    </source>
</evidence>
<protein>
    <submittedName>
        <fullName evidence="2">Uncharacterized protein</fullName>
    </submittedName>
</protein>
<name>A0AAE1TQM1_9EUCA</name>
<evidence type="ECO:0000256" key="1">
    <source>
        <dbReference type="SAM" id="MobiDB-lite"/>
    </source>
</evidence>
<dbReference type="Proteomes" id="UP001292094">
    <property type="component" value="Unassembled WGS sequence"/>
</dbReference>
<proteinExistence type="predicted"/>
<feature type="compositionally biased region" description="Acidic residues" evidence="1">
    <location>
        <begin position="50"/>
        <end position="60"/>
    </location>
</feature>
<dbReference type="AlphaFoldDB" id="A0AAE1TQM1"/>
<comment type="caution">
    <text evidence="2">The sequence shown here is derived from an EMBL/GenBank/DDBJ whole genome shotgun (WGS) entry which is preliminary data.</text>
</comment>